<protein>
    <submittedName>
        <fullName evidence="3">DUF6429 family protein</fullName>
    </submittedName>
</protein>
<dbReference type="GeneID" id="98335885"/>
<evidence type="ECO:0000313" key="5">
    <source>
        <dbReference type="Proteomes" id="UP001304419"/>
    </source>
</evidence>
<accession>A0A8I2KNG9</accession>
<sequence>MDIDENKIDEAALALLHLTLHDYGRAWKQIDWEVMNRLYEKGLICDPVGKAKSVQLTDEGIKQSEELFKKLFSK</sequence>
<gene>
    <name evidence="2" type="ORF">F9Y85_24535</name>
    <name evidence="3" type="ORF">R5H13_18045</name>
</gene>
<dbReference type="AlphaFoldDB" id="A0A8I2KNG9"/>
<dbReference type="EMBL" id="WEIA01000041">
    <property type="protein sequence ID" value="NLR24410.1"/>
    <property type="molecule type" value="Genomic_DNA"/>
</dbReference>
<dbReference type="InterPro" id="IPR045489">
    <property type="entry name" value="DUF6429"/>
</dbReference>
<reference evidence="3 5" key="2">
    <citation type="submission" date="2023-10" db="EMBL/GenBank/DDBJ databases">
        <title>To unveil natural product biosynthetic capacity in Pseudoalteromonas.</title>
        <authorList>
            <person name="Wang J."/>
        </authorList>
    </citation>
    <scope>NUCLEOTIDE SEQUENCE [LARGE SCALE GENOMIC DNA]</scope>
    <source>
        <strain evidence="3 5">DSM 15914</strain>
    </source>
</reference>
<proteinExistence type="predicted"/>
<dbReference type="Pfam" id="PF20008">
    <property type="entry name" value="DUF6429"/>
    <property type="match status" value="1"/>
</dbReference>
<keyword evidence="5" id="KW-1185">Reference proteome</keyword>
<feature type="domain" description="DUF6429" evidence="1">
    <location>
        <begin position="4"/>
        <end position="74"/>
    </location>
</feature>
<dbReference type="EMBL" id="CP137578">
    <property type="protein sequence ID" value="WOX28496.1"/>
    <property type="molecule type" value="Genomic_DNA"/>
</dbReference>
<evidence type="ECO:0000259" key="1">
    <source>
        <dbReference type="Pfam" id="PF20008"/>
    </source>
</evidence>
<dbReference type="Proteomes" id="UP001304419">
    <property type="component" value="Chromosome 1"/>
</dbReference>
<evidence type="ECO:0000313" key="4">
    <source>
        <dbReference type="Proteomes" id="UP000646877"/>
    </source>
</evidence>
<name>A0A8I2KNG9_9GAMM</name>
<organism evidence="2 4">
    <name type="scientific">Pseudoalteromonas maricaloris</name>
    <dbReference type="NCBI Taxonomy" id="184924"/>
    <lineage>
        <taxon>Bacteria</taxon>
        <taxon>Pseudomonadati</taxon>
        <taxon>Pseudomonadota</taxon>
        <taxon>Gammaproteobacteria</taxon>
        <taxon>Alteromonadales</taxon>
        <taxon>Pseudoalteromonadaceae</taxon>
        <taxon>Pseudoalteromonas</taxon>
    </lineage>
</organism>
<dbReference type="Proteomes" id="UP000646877">
    <property type="component" value="Unassembled WGS sequence"/>
</dbReference>
<dbReference type="RefSeq" id="WP_099029137.1">
    <property type="nucleotide sequence ID" value="NZ_CBCSDF010000026.1"/>
</dbReference>
<evidence type="ECO:0000313" key="2">
    <source>
        <dbReference type="EMBL" id="NLR24410.1"/>
    </source>
</evidence>
<evidence type="ECO:0000313" key="3">
    <source>
        <dbReference type="EMBL" id="WOX28496.1"/>
    </source>
</evidence>
<reference evidence="2" key="1">
    <citation type="submission" date="2019-10" db="EMBL/GenBank/DDBJ databases">
        <authorList>
            <person name="Paulsen S."/>
        </authorList>
    </citation>
    <scope>NUCLEOTIDE SEQUENCE</scope>
    <source>
        <strain evidence="2">LMG 19692</strain>
    </source>
</reference>